<dbReference type="SUPFAM" id="SSF53335">
    <property type="entry name" value="S-adenosyl-L-methionine-dependent methyltransferases"/>
    <property type="match status" value="1"/>
</dbReference>
<dbReference type="AlphaFoldDB" id="A0A1G2G5D3"/>
<gene>
    <name evidence="2" type="ORF">A2756_00455</name>
</gene>
<comment type="caution">
    <text evidence="2">The sequence shown here is derived from an EMBL/GenBank/DDBJ whole genome shotgun (WGS) entry which is preliminary data.</text>
</comment>
<sequence>MNFWHQIDEVTRLGGKRVLEIGKGSGIVSDRLRAMGYEVTTVDIDADLKPDVVASAEQLPFGDKAFDVVLAAEILEHIPFERVSGALSEIRRVATQSVITLPHAGSAMIGRLRIPWLCDIEMFIKIPFFWVRHHNKYGNEIGHFWELGKRGFARRRFRALLKEARFSIQKERIYADDFIRIFFVLQ</sequence>
<proteinExistence type="predicted"/>
<reference evidence="2 3" key="1">
    <citation type="journal article" date="2016" name="Nat. Commun.">
        <title>Thousands of microbial genomes shed light on interconnected biogeochemical processes in an aquifer system.</title>
        <authorList>
            <person name="Anantharaman K."/>
            <person name="Brown C.T."/>
            <person name="Hug L.A."/>
            <person name="Sharon I."/>
            <person name="Castelle C.J."/>
            <person name="Probst A.J."/>
            <person name="Thomas B.C."/>
            <person name="Singh A."/>
            <person name="Wilkins M.J."/>
            <person name="Karaoz U."/>
            <person name="Brodie E.L."/>
            <person name="Williams K.H."/>
            <person name="Hubbard S.S."/>
            <person name="Banfield J.F."/>
        </authorList>
    </citation>
    <scope>NUCLEOTIDE SEQUENCE [LARGE SCALE GENOMIC DNA]</scope>
</reference>
<accession>A0A1G2G5D3</accession>
<feature type="domain" description="Methyltransferase type 11" evidence="1">
    <location>
        <begin position="19"/>
        <end position="94"/>
    </location>
</feature>
<dbReference type="GO" id="GO:0008757">
    <property type="term" value="F:S-adenosylmethionine-dependent methyltransferase activity"/>
    <property type="evidence" value="ECO:0007669"/>
    <property type="project" value="InterPro"/>
</dbReference>
<dbReference type="Pfam" id="PF08241">
    <property type="entry name" value="Methyltransf_11"/>
    <property type="match status" value="1"/>
</dbReference>
<organism evidence="2 3">
    <name type="scientific">Candidatus Ryanbacteria bacterium RIFCSPHIGHO2_01_FULL_48_27</name>
    <dbReference type="NCBI Taxonomy" id="1802115"/>
    <lineage>
        <taxon>Bacteria</taxon>
        <taxon>Candidatus Ryaniibacteriota</taxon>
    </lineage>
</organism>
<dbReference type="Gene3D" id="3.40.50.150">
    <property type="entry name" value="Vaccinia Virus protein VP39"/>
    <property type="match status" value="1"/>
</dbReference>
<dbReference type="InterPro" id="IPR013216">
    <property type="entry name" value="Methyltransf_11"/>
</dbReference>
<name>A0A1G2G5D3_9BACT</name>
<protein>
    <recommendedName>
        <fullName evidence="1">Methyltransferase type 11 domain-containing protein</fullName>
    </recommendedName>
</protein>
<dbReference type="STRING" id="1802115.A2756_00455"/>
<evidence type="ECO:0000313" key="3">
    <source>
        <dbReference type="Proteomes" id="UP000177785"/>
    </source>
</evidence>
<dbReference type="Proteomes" id="UP000177785">
    <property type="component" value="Unassembled WGS sequence"/>
</dbReference>
<evidence type="ECO:0000259" key="1">
    <source>
        <dbReference type="Pfam" id="PF08241"/>
    </source>
</evidence>
<dbReference type="EMBL" id="MHNL01000006">
    <property type="protein sequence ID" value="OGZ45475.1"/>
    <property type="molecule type" value="Genomic_DNA"/>
</dbReference>
<evidence type="ECO:0000313" key="2">
    <source>
        <dbReference type="EMBL" id="OGZ45475.1"/>
    </source>
</evidence>
<dbReference type="InterPro" id="IPR029063">
    <property type="entry name" value="SAM-dependent_MTases_sf"/>
</dbReference>
<dbReference type="CDD" id="cd02440">
    <property type="entry name" value="AdoMet_MTases"/>
    <property type="match status" value="1"/>
</dbReference>